<sequence>MRKRLALAATAVLALLASLFVLAQPAHAQTGFTVEEGRLLDANGNDFVMRGVSHAHTWYAQETDSFAGIKSHGANTVRVVLSNGGQWTRNDASDVANVISICKANRLICMLEVHDTTGYGEAGAAVTLDEAVDYWISIQSVLSGEEDYILINIGNEPYGNNASVNAGWASATSGAITRLRDAGFDHTLVVDAPNWGQDWAHIMRDNAPDVYAADPTGNTLFSIHMYGVYAQAATVTAYLEHFVDAGLPLVVGEFGHDHSDGNPDEDTIMAEAERLGLGYIGWSWSGNSGGVDYLDMTEGFDADNLTSWGERIFYGSNGIDATAEEASVFGGSNPGPGPGPSPDPGGNTGCTAVYTTVGQWQGGFQGQVTVTAGAAALAGWQVKWTFGGGQSVSQSWSTSLSTSGAAVTAANASYNGTLAASGSTTFGFLGSGATPSSLALTCTAL</sequence>
<dbReference type="SMART" id="SM00637">
    <property type="entry name" value="CBD_II"/>
    <property type="match status" value="1"/>
</dbReference>
<evidence type="ECO:0000256" key="4">
    <source>
        <dbReference type="RuleBase" id="RU361153"/>
    </source>
</evidence>
<dbReference type="AlphaFoldDB" id="A0A9W6P383"/>
<comment type="similarity">
    <text evidence="4">Belongs to the glycosyl hydrolase 5 (cellulase A) family.</text>
</comment>
<keyword evidence="4" id="KW-0119">Carbohydrate metabolism</keyword>
<feature type="chain" id="PRO_5040917602" description="Endoglucanase" evidence="5">
    <location>
        <begin position="24"/>
        <end position="445"/>
    </location>
</feature>
<keyword evidence="8" id="KW-1185">Reference proteome</keyword>
<evidence type="ECO:0000313" key="8">
    <source>
        <dbReference type="Proteomes" id="UP001165092"/>
    </source>
</evidence>
<reference evidence="7" key="1">
    <citation type="submission" date="2023-02" db="EMBL/GenBank/DDBJ databases">
        <title>Nocardiopsis ansamitocini NBRC 112285.</title>
        <authorList>
            <person name="Ichikawa N."/>
            <person name="Sato H."/>
            <person name="Tonouchi N."/>
        </authorList>
    </citation>
    <scope>NUCLEOTIDE SEQUENCE</scope>
    <source>
        <strain evidence="7">NBRC 112285</strain>
    </source>
</reference>
<keyword evidence="4" id="KW-0136">Cellulose degradation</keyword>
<keyword evidence="2 4" id="KW-0378">Hydrolase</keyword>
<protein>
    <recommendedName>
        <fullName evidence="4">Endoglucanase</fullName>
        <ecNumber evidence="4">3.2.1.4</ecNumber>
    </recommendedName>
</protein>
<dbReference type="InterPro" id="IPR008965">
    <property type="entry name" value="CBM2/CBM3_carb-bd_dom_sf"/>
</dbReference>
<dbReference type="GO" id="GO:0030245">
    <property type="term" value="P:cellulose catabolic process"/>
    <property type="evidence" value="ECO:0007669"/>
    <property type="project" value="UniProtKB-KW"/>
</dbReference>
<evidence type="ECO:0000256" key="2">
    <source>
        <dbReference type="ARBA" id="ARBA00022801"/>
    </source>
</evidence>
<keyword evidence="4" id="KW-0624">Polysaccharide degradation</keyword>
<proteinExistence type="inferred from homology"/>
<dbReference type="Gene3D" id="2.60.40.290">
    <property type="match status" value="1"/>
</dbReference>
<dbReference type="EMBL" id="BSQG01000001">
    <property type="protein sequence ID" value="GLU46267.1"/>
    <property type="molecule type" value="Genomic_DNA"/>
</dbReference>
<dbReference type="SUPFAM" id="SSF49384">
    <property type="entry name" value="Carbohydrate-binding domain"/>
    <property type="match status" value="1"/>
</dbReference>
<dbReference type="PANTHER" id="PTHR42754">
    <property type="entry name" value="ENDOGLUCANASE"/>
    <property type="match status" value="1"/>
</dbReference>
<dbReference type="Pfam" id="PF00553">
    <property type="entry name" value="CBM_2"/>
    <property type="match status" value="1"/>
</dbReference>
<dbReference type="InterPro" id="IPR001547">
    <property type="entry name" value="Glyco_hydro_5"/>
</dbReference>
<dbReference type="EC" id="3.2.1.4" evidence="4"/>
<dbReference type="InterPro" id="IPR012291">
    <property type="entry name" value="CBM2_carb-bd_dom_sf"/>
</dbReference>
<feature type="signal peptide" evidence="5">
    <location>
        <begin position="1"/>
        <end position="23"/>
    </location>
</feature>
<keyword evidence="3 4" id="KW-0326">Glycosidase</keyword>
<evidence type="ECO:0000256" key="1">
    <source>
        <dbReference type="ARBA" id="ARBA00000966"/>
    </source>
</evidence>
<comment type="caution">
    <text evidence="7">The sequence shown here is derived from an EMBL/GenBank/DDBJ whole genome shotgun (WGS) entry which is preliminary data.</text>
</comment>
<dbReference type="GO" id="GO:0008810">
    <property type="term" value="F:cellulase activity"/>
    <property type="evidence" value="ECO:0007669"/>
    <property type="project" value="UniProtKB-EC"/>
</dbReference>
<gene>
    <name evidence="7" type="ORF">Nans01_06180</name>
</gene>
<feature type="domain" description="CBM2" evidence="6">
    <location>
        <begin position="343"/>
        <end position="445"/>
    </location>
</feature>
<keyword evidence="5" id="KW-0732">Signal</keyword>
<dbReference type="InterPro" id="IPR001919">
    <property type="entry name" value="CBD2"/>
</dbReference>
<dbReference type="GO" id="GO:0030247">
    <property type="term" value="F:polysaccharide binding"/>
    <property type="evidence" value="ECO:0007669"/>
    <property type="project" value="UniProtKB-UniRule"/>
</dbReference>
<evidence type="ECO:0000256" key="5">
    <source>
        <dbReference type="SAM" id="SignalP"/>
    </source>
</evidence>
<dbReference type="Pfam" id="PF00150">
    <property type="entry name" value="Cellulase"/>
    <property type="match status" value="1"/>
</dbReference>
<dbReference type="SUPFAM" id="SSF51445">
    <property type="entry name" value="(Trans)glycosidases"/>
    <property type="match status" value="1"/>
</dbReference>
<organism evidence="7 8">
    <name type="scientific">Nocardiopsis ansamitocini</name>
    <dbReference type="NCBI Taxonomy" id="1670832"/>
    <lineage>
        <taxon>Bacteria</taxon>
        <taxon>Bacillati</taxon>
        <taxon>Actinomycetota</taxon>
        <taxon>Actinomycetes</taxon>
        <taxon>Streptosporangiales</taxon>
        <taxon>Nocardiopsidaceae</taxon>
        <taxon>Nocardiopsis</taxon>
    </lineage>
</organism>
<dbReference type="PROSITE" id="PS51173">
    <property type="entry name" value="CBM2"/>
    <property type="match status" value="1"/>
</dbReference>
<dbReference type="InterPro" id="IPR017853">
    <property type="entry name" value="GH"/>
</dbReference>
<name>A0A9W6P383_9ACTN</name>
<dbReference type="RefSeq" id="WP_285757118.1">
    <property type="nucleotide sequence ID" value="NZ_BSQG01000001.1"/>
</dbReference>
<dbReference type="Proteomes" id="UP001165092">
    <property type="component" value="Unassembled WGS sequence"/>
</dbReference>
<evidence type="ECO:0000256" key="3">
    <source>
        <dbReference type="ARBA" id="ARBA00023295"/>
    </source>
</evidence>
<evidence type="ECO:0000313" key="7">
    <source>
        <dbReference type="EMBL" id="GLU46267.1"/>
    </source>
</evidence>
<comment type="catalytic activity">
    <reaction evidence="1 4">
        <text>Endohydrolysis of (1-&gt;4)-beta-D-glucosidic linkages in cellulose, lichenin and cereal beta-D-glucans.</text>
        <dbReference type="EC" id="3.2.1.4"/>
    </reaction>
</comment>
<dbReference type="Gene3D" id="3.20.20.80">
    <property type="entry name" value="Glycosidases"/>
    <property type="match status" value="1"/>
</dbReference>
<dbReference type="PANTHER" id="PTHR42754:SF1">
    <property type="entry name" value="LIPOPROTEIN"/>
    <property type="match status" value="1"/>
</dbReference>
<evidence type="ECO:0000259" key="6">
    <source>
        <dbReference type="PROSITE" id="PS51173"/>
    </source>
</evidence>
<accession>A0A9W6P383</accession>